<dbReference type="PANTHER" id="PTHR32444">
    <property type="entry name" value="BULB-TYPE LECTIN DOMAIN-CONTAINING PROTEIN"/>
    <property type="match status" value="1"/>
</dbReference>
<keyword evidence="4" id="KW-0325">Glycoprotein</keyword>
<gene>
    <name evidence="11" type="ORF">V6N12_062973</name>
</gene>
<evidence type="ECO:0000256" key="3">
    <source>
        <dbReference type="ARBA" id="ARBA00023157"/>
    </source>
</evidence>
<evidence type="ECO:0000313" key="12">
    <source>
        <dbReference type="Proteomes" id="UP001472677"/>
    </source>
</evidence>
<organism evidence="11 12">
    <name type="scientific">Hibiscus sabdariffa</name>
    <name type="common">roselle</name>
    <dbReference type="NCBI Taxonomy" id="183260"/>
    <lineage>
        <taxon>Eukaryota</taxon>
        <taxon>Viridiplantae</taxon>
        <taxon>Streptophyta</taxon>
        <taxon>Embryophyta</taxon>
        <taxon>Tracheophyta</taxon>
        <taxon>Spermatophyta</taxon>
        <taxon>Magnoliopsida</taxon>
        <taxon>eudicotyledons</taxon>
        <taxon>Gunneridae</taxon>
        <taxon>Pentapetalae</taxon>
        <taxon>rosids</taxon>
        <taxon>malvids</taxon>
        <taxon>Malvales</taxon>
        <taxon>Malvaceae</taxon>
        <taxon>Malvoideae</taxon>
        <taxon>Hibiscus</taxon>
    </lineage>
</organism>
<dbReference type="InterPro" id="IPR001480">
    <property type="entry name" value="Bulb-type_lectin_dom"/>
</dbReference>
<keyword evidence="12" id="KW-1185">Reference proteome</keyword>
<reference evidence="11 12" key="1">
    <citation type="journal article" date="2024" name="G3 (Bethesda)">
        <title>Genome assembly of Hibiscus sabdariffa L. provides insights into metabolisms of medicinal natural products.</title>
        <authorList>
            <person name="Kim T."/>
        </authorList>
    </citation>
    <scope>NUCLEOTIDE SEQUENCE [LARGE SCALE GENOMIC DNA]</scope>
    <source>
        <strain evidence="11">TK-2024</strain>
        <tissue evidence="11">Old leaves</tissue>
    </source>
</reference>
<dbReference type="InterPro" id="IPR000742">
    <property type="entry name" value="EGF"/>
</dbReference>
<evidence type="ECO:0000256" key="1">
    <source>
        <dbReference type="ARBA" id="ARBA00012513"/>
    </source>
</evidence>
<dbReference type="Proteomes" id="UP001472677">
    <property type="component" value="Unassembled WGS sequence"/>
</dbReference>
<dbReference type="Pfam" id="PF00954">
    <property type="entry name" value="S_locus_glycop"/>
    <property type="match status" value="1"/>
</dbReference>
<dbReference type="Gene3D" id="2.90.10.10">
    <property type="entry name" value="Bulb-type lectin domain"/>
    <property type="match status" value="1"/>
</dbReference>
<evidence type="ECO:0000256" key="7">
    <source>
        <dbReference type="PROSITE-ProRule" id="PRU00076"/>
    </source>
</evidence>
<dbReference type="CDD" id="cd00054">
    <property type="entry name" value="EGF_CA"/>
    <property type="match status" value="1"/>
</dbReference>
<feature type="domain" description="Apple" evidence="10">
    <location>
        <begin position="276"/>
        <end position="348"/>
    </location>
</feature>
<dbReference type="CDD" id="cd00028">
    <property type="entry name" value="B_lectin"/>
    <property type="match status" value="1"/>
</dbReference>
<protein>
    <recommendedName>
        <fullName evidence="1">non-specific serine/threonine protein kinase</fullName>
        <ecNumber evidence="1">2.7.11.1</ecNumber>
    </recommendedName>
</protein>
<dbReference type="SMART" id="SM00108">
    <property type="entry name" value="B_lectin"/>
    <property type="match status" value="1"/>
</dbReference>
<dbReference type="PANTHER" id="PTHR32444:SF242">
    <property type="entry name" value="G-TYPE LECTIN S-RECEPTOR-LIKE SERINE_THREONINE-PROTEIN KINASE RKS1"/>
    <property type="match status" value="1"/>
</dbReference>
<keyword evidence="2" id="KW-0732">Signal</keyword>
<comment type="caution">
    <text evidence="11">The sequence shown here is derived from an EMBL/GenBank/DDBJ whole genome shotgun (WGS) entry which is preliminary data.</text>
</comment>
<dbReference type="InterPro" id="IPR036426">
    <property type="entry name" value="Bulb-type_lectin_dom_sf"/>
</dbReference>
<dbReference type="InterPro" id="IPR000858">
    <property type="entry name" value="S_locus_glycoprot_dom"/>
</dbReference>
<keyword evidence="3" id="KW-1015">Disulfide bond</keyword>
<comment type="caution">
    <text evidence="7">Lacks conserved residue(s) required for the propagation of feature annotation.</text>
</comment>
<evidence type="ECO:0000259" key="10">
    <source>
        <dbReference type="PROSITE" id="PS50948"/>
    </source>
</evidence>
<dbReference type="CDD" id="cd01098">
    <property type="entry name" value="PAN_AP_plant"/>
    <property type="match status" value="1"/>
</dbReference>
<evidence type="ECO:0000256" key="5">
    <source>
        <dbReference type="ARBA" id="ARBA00047899"/>
    </source>
</evidence>
<evidence type="ECO:0000259" key="9">
    <source>
        <dbReference type="PROSITE" id="PS50927"/>
    </source>
</evidence>
<dbReference type="SMART" id="SM00473">
    <property type="entry name" value="PAN_AP"/>
    <property type="match status" value="1"/>
</dbReference>
<evidence type="ECO:0000256" key="2">
    <source>
        <dbReference type="ARBA" id="ARBA00022729"/>
    </source>
</evidence>
<feature type="domain" description="Bulb-type lectin" evidence="9">
    <location>
        <begin position="1"/>
        <end position="84"/>
    </location>
</feature>
<dbReference type="Pfam" id="PF01453">
    <property type="entry name" value="B_lectin"/>
    <property type="match status" value="1"/>
</dbReference>
<dbReference type="PROSITE" id="PS50948">
    <property type="entry name" value="PAN"/>
    <property type="match status" value="1"/>
</dbReference>
<name>A0ABR2FAH3_9ROSI</name>
<evidence type="ECO:0000256" key="4">
    <source>
        <dbReference type="ARBA" id="ARBA00023180"/>
    </source>
</evidence>
<feature type="domain" description="EGF-like" evidence="8">
    <location>
        <begin position="229"/>
        <end position="265"/>
    </location>
</feature>
<sequence>MVQPYKFDPKAVVWVANRDTPISHRNGVLRIQDDGKLVVRDGNNSLVWSSNVTGSSNNAAAKLLDTGNFVLSRDDSIGDLNRALWQSFNEPTDTFLPKMRVPVSFKRGEYRAYRSWKSPDDPSPRNYSMGVDPNGGQQLVIWDNNKRRWRSGQWNQQFFTGDPSTRNNASPLLGFGISQPDENGTMYITYAASNRDLIRFQITWEGRLKHSRWNAGKKKWDYLHSDPHPANECDLYNFCGNYSTCDQFDSRKCVCLEGFRPKSQDQWDARNWSGGCVRKIELQCLSTDDGTSGGKGDLDACRRHCLENCSCTAYAFIPGIQCMIWTGDLVDLQRFQHGGSLEFFYRLHHSELDHGRKDFQSYYSYSFSGGGGLLGGNSVARMEIQVETKSSFIKALLQG</sequence>
<dbReference type="EMBL" id="JBBPBM010000007">
    <property type="protein sequence ID" value="KAK8575298.1"/>
    <property type="molecule type" value="Genomic_DNA"/>
</dbReference>
<dbReference type="InterPro" id="IPR003609">
    <property type="entry name" value="Pan_app"/>
</dbReference>
<dbReference type="SUPFAM" id="SSF51110">
    <property type="entry name" value="alpha-D-mannose-specific plant lectins"/>
    <property type="match status" value="1"/>
</dbReference>
<keyword evidence="7" id="KW-0245">EGF-like domain</keyword>
<comment type="catalytic activity">
    <reaction evidence="6">
        <text>L-seryl-[protein] + ATP = O-phospho-L-seryl-[protein] + ADP + H(+)</text>
        <dbReference type="Rhea" id="RHEA:17989"/>
        <dbReference type="Rhea" id="RHEA-COMP:9863"/>
        <dbReference type="Rhea" id="RHEA-COMP:11604"/>
        <dbReference type="ChEBI" id="CHEBI:15378"/>
        <dbReference type="ChEBI" id="CHEBI:29999"/>
        <dbReference type="ChEBI" id="CHEBI:30616"/>
        <dbReference type="ChEBI" id="CHEBI:83421"/>
        <dbReference type="ChEBI" id="CHEBI:456216"/>
        <dbReference type="EC" id="2.7.11.1"/>
    </reaction>
</comment>
<dbReference type="PROSITE" id="PS50026">
    <property type="entry name" value="EGF_3"/>
    <property type="match status" value="1"/>
</dbReference>
<dbReference type="PROSITE" id="PS50927">
    <property type="entry name" value="BULB_LECTIN"/>
    <property type="match status" value="1"/>
</dbReference>
<evidence type="ECO:0000259" key="8">
    <source>
        <dbReference type="PROSITE" id="PS50026"/>
    </source>
</evidence>
<evidence type="ECO:0000313" key="11">
    <source>
        <dbReference type="EMBL" id="KAK8575298.1"/>
    </source>
</evidence>
<dbReference type="Pfam" id="PF08276">
    <property type="entry name" value="PAN_2"/>
    <property type="match status" value="1"/>
</dbReference>
<evidence type="ECO:0000256" key="6">
    <source>
        <dbReference type="ARBA" id="ARBA00048679"/>
    </source>
</evidence>
<comment type="catalytic activity">
    <reaction evidence="5">
        <text>L-threonyl-[protein] + ATP = O-phospho-L-threonyl-[protein] + ADP + H(+)</text>
        <dbReference type="Rhea" id="RHEA:46608"/>
        <dbReference type="Rhea" id="RHEA-COMP:11060"/>
        <dbReference type="Rhea" id="RHEA-COMP:11605"/>
        <dbReference type="ChEBI" id="CHEBI:15378"/>
        <dbReference type="ChEBI" id="CHEBI:30013"/>
        <dbReference type="ChEBI" id="CHEBI:30616"/>
        <dbReference type="ChEBI" id="CHEBI:61977"/>
        <dbReference type="ChEBI" id="CHEBI:456216"/>
        <dbReference type="EC" id="2.7.11.1"/>
    </reaction>
</comment>
<dbReference type="EC" id="2.7.11.1" evidence="1"/>
<proteinExistence type="predicted"/>
<accession>A0ABR2FAH3</accession>